<proteinExistence type="inferred from homology"/>
<keyword evidence="7" id="KW-0812">Transmembrane</keyword>
<dbReference type="Gene3D" id="6.10.250.3150">
    <property type="match status" value="1"/>
</dbReference>
<feature type="active site" description="Nucleophile" evidence="4">
    <location>
        <position position="436"/>
    </location>
</feature>
<evidence type="ECO:0000256" key="2">
    <source>
        <dbReference type="ARBA" id="ARBA00022801"/>
    </source>
</evidence>
<keyword evidence="10" id="KW-1185">Reference proteome</keyword>
<keyword evidence="2 4" id="KW-0378">Hydrolase</keyword>
<keyword evidence="5" id="KW-0175">Coiled coil</keyword>
<feature type="domain" description="GH26" evidence="8">
    <location>
        <begin position="184"/>
        <end position="498"/>
    </location>
</feature>
<comment type="caution">
    <text evidence="9">The sequence shown here is derived from an EMBL/GenBank/DDBJ whole genome shotgun (WGS) entry which is preliminary data.</text>
</comment>
<evidence type="ECO:0000256" key="4">
    <source>
        <dbReference type="PROSITE-ProRule" id="PRU01100"/>
    </source>
</evidence>
<evidence type="ECO:0000313" key="9">
    <source>
        <dbReference type="EMBL" id="RKR74013.1"/>
    </source>
</evidence>
<gene>
    <name evidence="9" type="ORF">C8E83_1115</name>
</gene>
<evidence type="ECO:0000259" key="8">
    <source>
        <dbReference type="PROSITE" id="PS51764"/>
    </source>
</evidence>
<evidence type="ECO:0000256" key="7">
    <source>
        <dbReference type="SAM" id="Phobius"/>
    </source>
</evidence>
<keyword evidence="7" id="KW-0472">Membrane</keyword>
<feature type="region of interest" description="Disordered" evidence="6">
    <location>
        <begin position="157"/>
        <end position="194"/>
    </location>
</feature>
<dbReference type="SUPFAM" id="SSF51445">
    <property type="entry name" value="(Trans)glycosidases"/>
    <property type="match status" value="1"/>
</dbReference>
<organism evidence="9 10">
    <name type="scientific">Frondihabitans australicus</name>
    <dbReference type="NCBI Taxonomy" id="386892"/>
    <lineage>
        <taxon>Bacteria</taxon>
        <taxon>Bacillati</taxon>
        <taxon>Actinomycetota</taxon>
        <taxon>Actinomycetes</taxon>
        <taxon>Micrococcales</taxon>
        <taxon>Microbacteriaceae</taxon>
        <taxon>Frondihabitans</taxon>
    </lineage>
</organism>
<feature type="coiled-coil region" evidence="5">
    <location>
        <begin position="76"/>
        <end position="131"/>
    </location>
</feature>
<dbReference type="PROSITE" id="PS51764">
    <property type="entry name" value="GH26"/>
    <property type="match status" value="1"/>
</dbReference>
<evidence type="ECO:0000256" key="6">
    <source>
        <dbReference type="SAM" id="MobiDB-lite"/>
    </source>
</evidence>
<name>A0A495IDD2_9MICO</name>
<evidence type="ECO:0000256" key="1">
    <source>
        <dbReference type="ARBA" id="ARBA00007754"/>
    </source>
</evidence>
<dbReference type="AlphaFoldDB" id="A0A495IDD2"/>
<reference evidence="9 10" key="1">
    <citation type="submission" date="2018-10" db="EMBL/GenBank/DDBJ databases">
        <title>Sequencing the genomes of 1000 actinobacteria strains.</title>
        <authorList>
            <person name="Klenk H.-P."/>
        </authorList>
    </citation>
    <scope>NUCLEOTIDE SEQUENCE [LARGE SCALE GENOMIC DNA]</scope>
    <source>
        <strain evidence="9 10">DSM 17894</strain>
    </source>
</reference>
<accession>A0A495IDD2</accession>
<evidence type="ECO:0000256" key="5">
    <source>
        <dbReference type="SAM" id="Coils"/>
    </source>
</evidence>
<dbReference type="PANTHER" id="PTHR40079:SF4">
    <property type="entry name" value="GH26 DOMAIN-CONTAINING PROTEIN-RELATED"/>
    <property type="match status" value="1"/>
</dbReference>
<keyword evidence="7" id="KW-1133">Transmembrane helix</keyword>
<evidence type="ECO:0000313" key="10">
    <source>
        <dbReference type="Proteomes" id="UP000280008"/>
    </source>
</evidence>
<dbReference type="GO" id="GO:0006080">
    <property type="term" value="P:substituted mannan metabolic process"/>
    <property type="evidence" value="ECO:0007669"/>
    <property type="project" value="InterPro"/>
</dbReference>
<keyword evidence="3 4" id="KW-0326">Glycosidase</keyword>
<feature type="active site" description="Proton donor" evidence="4">
    <location>
        <position position="313"/>
    </location>
</feature>
<dbReference type="EMBL" id="RBKS01000001">
    <property type="protein sequence ID" value="RKR74013.1"/>
    <property type="molecule type" value="Genomic_DNA"/>
</dbReference>
<dbReference type="Proteomes" id="UP000280008">
    <property type="component" value="Unassembled WGS sequence"/>
</dbReference>
<dbReference type="GO" id="GO:0016985">
    <property type="term" value="F:mannan endo-1,4-beta-mannosidase activity"/>
    <property type="evidence" value="ECO:0007669"/>
    <property type="project" value="InterPro"/>
</dbReference>
<dbReference type="RefSeq" id="WP_211331668.1">
    <property type="nucleotide sequence ID" value="NZ_RBKS01000001.1"/>
</dbReference>
<comment type="similarity">
    <text evidence="1 4">Belongs to the glycosyl hydrolase 26 family.</text>
</comment>
<dbReference type="InterPro" id="IPR017853">
    <property type="entry name" value="GH"/>
</dbReference>
<dbReference type="InterPro" id="IPR022790">
    <property type="entry name" value="GH26_dom"/>
</dbReference>
<evidence type="ECO:0000256" key="3">
    <source>
        <dbReference type="ARBA" id="ARBA00023295"/>
    </source>
</evidence>
<dbReference type="PANTHER" id="PTHR40079">
    <property type="entry name" value="MANNAN ENDO-1,4-BETA-MANNOSIDASE E-RELATED"/>
    <property type="match status" value="1"/>
</dbReference>
<dbReference type="Pfam" id="PF02156">
    <property type="entry name" value="Glyco_hydro_26"/>
    <property type="match status" value="1"/>
</dbReference>
<protein>
    <submittedName>
        <fullName evidence="9">Glycosyl hydrolase family 26</fullName>
    </submittedName>
</protein>
<dbReference type="InterPro" id="IPR000805">
    <property type="entry name" value="Glyco_hydro_26"/>
</dbReference>
<feature type="transmembrane region" description="Helical" evidence="7">
    <location>
        <begin position="36"/>
        <end position="54"/>
    </location>
</feature>
<sequence>MSENTVSPRYGETMITPLKTGGAFWSTGTRNRRRTALGATAIVVLLALISWLVWISPSDSPVRKIVGDVVQPISTAQQLRNEKANLMSELVSSKSTVSNQSAELAAQRKQLEAALGKAEALEKQLSAAKAGQSKAQGQVASYKAQLAALAGGGASTGASSVAGSGTTSAGTTTAGSGTTTAPTGPTGVTTPTLASIKNPTSRYFGLYTSQSPFSFSEFNQDAADIGEQPNVAGYFQGWDKDFRADAVQAAWAKGDLPFITWESQSSTASNNDIDQPTYSLPNIINGNFDAYLKKYADAIVANGQPLAIRLDQEMNATWYPWSEDNGHGTDLNGNSQGDYVKMWQHVWNVFQSQGANNYVAWVWSPNRIDQLTASHKTFSYLQSLYPGDQYVDFVGMSGYERPATTGNTQDTTFANTFSQTLTQLRKLTSKKILLSEIGAAEVGPSGGSVKPGWITSLFDALADPANSDIVGFSWFSLTVTTSSNGQTVTNDWRINSTSASLQAFAAGIQRTDTNYQLRKAAAQ</sequence>
<dbReference type="Gene3D" id="3.20.20.80">
    <property type="entry name" value="Glycosidases"/>
    <property type="match status" value="1"/>
</dbReference>